<protein>
    <submittedName>
        <fullName evidence="1">Uncharacterized protein</fullName>
    </submittedName>
</protein>
<proteinExistence type="predicted"/>
<sequence>MPPSVCVLSTMR</sequence>
<reference evidence="1" key="1">
    <citation type="submission" date="2014-11" db="EMBL/GenBank/DDBJ databases">
        <authorList>
            <person name="Amaro Gonzalez C."/>
        </authorList>
    </citation>
    <scope>NUCLEOTIDE SEQUENCE</scope>
</reference>
<dbReference type="EMBL" id="GBXM01040869">
    <property type="protein sequence ID" value="JAH67708.1"/>
    <property type="molecule type" value="Transcribed_RNA"/>
</dbReference>
<evidence type="ECO:0000313" key="1">
    <source>
        <dbReference type="EMBL" id="JAH67731.1"/>
    </source>
</evidence>
<reference evidence="1" key="2">
    <citation type="journal article" date="2015" name="Fish Shellfish Immunol.">
        <title>Early steps in the European eel (Anguilla anguilla)-Vibrio vulnificus interaction in the gills: Role of the RtxA13 toxin.</title>
        <authorList>
            <person name="Callol A."/>
            <person name="Pajuelo D."/>
            <person name="Ebbesson L."/>
            <person name="Teles M."/>
            <person name="MacKenzie S."/>
            <person name="Amaro C."/>
        </authorList>
    </citation>
    <scope>NUCLEOTIDE SEQUENCE</scope>
</reference>
<organism evidence="1">
    <name type="scientific">Anguilla anguilla</name>
    <name type="common">European freshwater eel</name>
    <name type="synonym">Muraena anguilla</name>
    <dbReference type="NCBI Taxonomy" id="7936"/>
    <lineage>
        <taxon>Eukaryota</taxon>
        <taxon>Metazoa</taxon>
        <taxon>Chordata</taxon>
        <taxon>Craniata</taxon>
        <taxon>Vertebrata</taxon>
        <taxon>Euteleostomi</taxon>
        <taxon>Actinopterygii</taxon>
        <taxon>Neopterygii</taxon>
        <taxon>Teleostei</taxon>
        <taxon>Anguilliformes</taxon>
        <taxon>Anguillidae</taxon>
        <taxon>Anguilla</taxon>
    </lineage>
</organism>
<dbReference type="EMBL" id="GBXM01040846">
    <property type="protein sequence ID" value="JAH67731.1"/>
    <property type="molecule type" value="Transcribed_RNA"/>
</dbReference>
<name>A0A0E9UPR2_ANGAN</name>
<accession>A0A0E9UPR2</accession>